<organism evidence="3 4">
    <name type="scientific">Lolliginicoccus lacisalsi</name>
    <dbReference type="NCBI Taxonomy" id="2742202"/>
    <lineage>
        <taxon>Bacteria</taxon>
        <taxon>Bacillati</taxon>
        <taxon>Actinomycetota</taxon>
        <taxon>Actinomycetes</taxon>
        <taxon>Mycobacteriales</taxon>
        <taxon>Hoyosellaceae</taxon>
        <taxon>Lolliginicoccus</taxon>
    </lineage>
</organism>
<reference evidence="3" key="1">
    <citation type="submission" date="2020-09" db="EMBL/GenBank/DDBJ databases">
        <title>Hoyosella lacisalsi sp. nov., a halotolerant actinobacterium isolated from soil of Lake Gudzhirganskoe.</title>
        <authorList>
            <person name="Yang Q."/>
            <person name="Guo P.Y."/>
            <person name="Liu S.W."/>
            <person name="Li F.N."/>
            <person name="Sun C.H."/>
        </authorList>
    </citation>
    <scope>NUCLEOTIDE SEQUENCE</scope>
    <source>
        <strain evidence="3">G463</strain>
    </source>
</reference>
<dbReference type="GO" id="GO:0016740">
    <property type="term" value="F:transferase activity"/>
    <property type="evidence" value="ECO:0007669"/>
    <property type="project" value="UniProtKB-KW"/>
</dbReference>
<dbReference type="EMBL" id="JACYWE010000003">
    <property type="protein sequence ID" value="MBD8506005.1"/>
    <property type="molecule type" value="Genomic_DNA"/>
</dbReference>
<proteinExistence type="predicted"/>
<dbReference type="AlphaFoldDB" id="A0A927JBA7"/>
<dbReference type="InterPro" id="IPR050179">
    <property type="entry name" value="Trans_hexapeptide_repeat"/>
</dbReference>
<evidence type="ECO:0000313" key="4">
    <source>
        <dbReference type="Proteomes" id="UP000642993"/>
    </source>
</evidence>
<dbReference type="PANTHER" id="PTHR43300:SF11">
    <property type="entry name" value="ACETYLTRANSFERASE RV3034C-RELATED"/>
    <property type="match status" value="1"/>
</dbReference>
<dbReference type="SUPFAM" id="SSF51161">
    <property type="entry name" value="Trimeric LpxA-like enzymes"/>
    <property type="match status" value="1"/>
</dbReference>
<dbReference type="InterPro" id="IPR011004">
    <property type="entry name" value="Trimer_LpxA-like_sf"/>
</dbReference>
<gene>
    <name evidence="3" type="ORF">HT102_05850</name>
</gene>
<name>A0A927JBA7_9ACTN</name>
<dbReference type="Gene3D" id="2.160.10.10">
    <property type="entry name" value="Hexapeptide repeat proteins"/>
    <property type="match status" value="1"/>
</dbReference>
<dbReference type="PANTHER" id="PTHR43300">
    <property type="entry name" value="ACETYLTRANSFERASE"/>
    <property type="match status" value="1"/>
</dbReference>
<accession>A0A927JBA7</accession>
<keyword evidence="2" id="KW-0677">Repeat</keyword>
<evidence type="ECO:0000313" key="3">
    <source>
        <dbReference type="EMBL" id="MBD8506005.1"/>
    </source>
</evidence>
<comment type="caution">
    <text evidence="3">The sequence shown here is derived from an EMBL/GenBank/DDBJ whole genome shotgun (WGS) entry which is preliminary data.</text>
</comment>
<protein>
    <submittedName>
        <fullName evidence="3">Acetyltransferase</fullName>
    </submittedName>
</protein>
<sequence>MTVERFEAILKRQSRLPAALQQRMRAMIRRSAISGKVTHGHQFWPSRGCTIFATHSLEIGHFVKIGPDTRIEVNGTIGSFSGISHHSVVVGRRDHSLDAVGMPVPATPWIGDRDLTPDDILTIGIDVYVGAGSTVLSGVTIGDGAVVAAGSVVIKDVPPFAVVAGSPAREVGRRFPTEQDERDHLEALHILIDEIEQLRAAGKI</sequence>
<dbReference type="Pfam" id="PF00132">
    <property type="entry name" value="Hexapep"/>
    <property type="match status" value="1"/>
</dbReference>
<dbReference type="InterPro" id="IPR018357">
    <property type="entry name" value="Hexapep_transf_CS"/>
</dbReference>
<keyword evidence="4" id="KW-1185">Reference proteome</keyword>
<dbReference type="InterPro" id="IPR001451">
    <property type="entry name" value="Hexapep"/>
</dbReference>
<dbReference type="Proteomes" id="UP000642993">
    <property type="component" value="Unassembled WGS sequence"/>
</dbReference>
<keyword evidence="1" id="KW-0808">Transferase</keyword>
<dbReference type="PROSITE" id="PS00101">
    <property type="entry name" value="HEXAPEP_TRANSFERASES"/>
    <property type="match status" value="1"/>
</dbReference>
<evidence type="ECO:0000256" key="1">
    <source>
        <dbReference type="ARBA" id="ARBA00022679"/>
    </source>
</evidence>
<evidence type="ECO:0000256" key="2">
    <source>
        <dbReference type="ARBA" id="ARBA00022737"/>
    </source>
</evidence>